<gene>
    <name evidence="1" type="ORF">M378DRAFT_640166</name>
</gene>
<accession>A0A0C2SMT0</accession>
<dbReference type="Proteomes" id="UP000054549">
    <property type="component" value="Unassembled WGS sequence"/>
</dbReference>
<dbReference type="InParanoid" id="A0A0C2SMT0"/>
<evidence type="ECO:0000313" key="1">
    <source>
        <dbReference type="EMBL" id="KIL55284.1"/>
    </source>
</evidence>
<sequence length="81" mass="8752">MGCHLWAATLVGGELEGLGSGHCGGLSEDGGEGRVVVVLLRRNRIIGRCSARTESDEHRDNLNSFPSSVTFYYSSPKCLRL</sequence>
<reference evidence="1 2" key="1">
    <citation type="submission" date="2014-04" db="EMBL/GenBank/DDBJ databases">
        <title>Evolutionary Origins and Diversification of the Mycorrhizal Mutualists.</title>
        <authorList>
            <consortium name="DOE Joint Genome Institute"/>
            <consortium name="Mycorrhizal Genomics Consortium"/>
            <person name="Kohler A."/>
            <person name="Kuo A."/>
            <person name="Nagy L.G."/>
            <person name="Floudas D."/>
            <person name="Copeland A."/>
            <person name="Barry K.W."/>
            <person name="Cichocki N."/>
            <person name="Veneault-Fourrey C."/>
            <person name="LaButti K."/>
            <person name="Lindquist E.A."/>
            <person name="Lipzen A."/>
            <person name="Lundell T."/>
            <person name="Morin E."/>
            <person name="Murat C."/>
            <person name="Riley R."/>
            <person name="Ohm R."/>
            <person name="Sun H."/>
            <person name="Tunlid A."/>
            <person name="Henrissat B."/>
            <person name="Grigoriev I.V."/>
            <person name="Hibbett D.S."/>
            <person name="Martin F."/>
        </authorList>
    </citation>
    <scope>NUCLEOTIDE SEQUENCE [LARGE SCALE GENOMIC DNA]</scope>
    <source>
        <strain evidence="1 2">Koide BX008</strain>
    </source>
</reference>
<dbReference type="EMBL" id="KN818537">
    <property type="protein sequence ID" value="KIL55284.1"/>
    <property type="molecule type" value="Genomic_DNA"/>
</dbReference>
<protein>
    <submittedName>
        <fullName evidence="1">Uncharacterized protein</fullName>
    </submittedName>
</protein>
<proteinExistence type="predicted"/>
<dbReference type="AlphaFoldDB" id="A0A0C2SMT0"/>
<name>A0A0C2SMT0_AMAMK</name>
<evidence type="ECO:0000313" key="2">
    <source>
        <dbReference type="Proteomes" id="UP000054549"/>
    </source>
</evidence>
<organism evidence="1 2">
    <name type="scientific">Amanita muscaria (strain Koide BX008)</name>
    <dbReference type="NCBI Taxonomy" id="946122"/>
    <lineage>
        <taxon>Eukaryota</taxon>
        <taxon>Fungi</taxon>
        <taxon>Dikarya</taxon>
        <taxon>Basidiomycota</taxon>
        <taxon>Agaricomycotina</taxon>
        <taxon>Agaricomycetes</taxon>
        <taxon>Agaricomycetidae</taxon>
        <taxon>Agaricales</taxon>
        <taxon>Pluteineae</taxon>
        <taxon>Amanitaceae</taxon>
        <taxon>Amanita</taxon>
    </lineage>
</organism>
<keyword evidence="2" id="KW-1185">Reference proteome</keyword>
<dbReference type="HOGENOM" id="CLU_2573405_0_0_1"/>